<gene>
    <name evidence="4" type="ORF">PPYR_08221</name>
</gene>
<keyword evidence="2" id="KW-0479">Metal-binding</keyword>
<dbReference type="Pfam" id="PF13359">
    <property type="entry name" value="DDE_Tnp_4"/>
    <property type="match status" value="1"/>
</dbReference>
<dbReference type="GO" id="GO:0046872">
    <property type="term" value="F:metal ion binding"/>
    <property type="evidence" value="ECO:0007669"/>
    <property type="project" value="UniProtKB-KW"/>
</dbReference>
<dbReference type="PANTHER" id="PTHR23080:SF144">
    <property type="entry name" value="SPINDLE AND KINETOCHORE ASSOCIATED COMPLEX SUBUNIT 3"/>
    <property type="match status" value="1"/>
</dbReference>
<feature type="domain" description="DDE Tnp4" evidence="3">
    <location>
        <begin position="44"/>
        <end position="110"/>
    </location>
</feature>
<dbReference type="EMBL" id="VVIM01000006">
    <property type="protein sequence ID" value="KAB0797227.1"/>
    <property type="molecule type" value="Genomic_DNA"/>
</dbReference>
<comment type="cofactor">
    <cofactor evidence="1">
        <name>a divalent metal cation</name>
        <dbReference type="ChEBI" id="CHEBI:60240"/>
    </cofactor>
</comment>
<sequence>MFKKTLVQVEPDLKSLIFWPSSDKIKYYLPIPFRAHYSNVQSIIDCLEIQIQKPTEPVKQALTWSDYKKCNTLKYLISCTPDGFINFVSKGYGGRISDSLLVEESGYFDVLPTVNCQLVRPPSVSSAEKPTKTHVLESKRIASLHILFT</sequence>
<dbReference type="AlphaFoldDB" id="A0A5N4AIS9"/>
<dbReference type="Proteomes" id="UP000327044">
    <property type="component" value="Unassembled WGS sequence"/>
</dbReference>
<evidence type="ECO:0000259" key="3">
    <source>
        <dbReference type="Pfam" id="PF13359"/>
    </source>
</evidence>
<evidence type="ECO:0000313" key="5">
    <source>
        <dbReference type="Proteomes" id="UP000327044"/>
    </source>
</evidence>
<dbReference type="InParanoid" id="A0A5N4AIS9"/>
<reference evidence="4 5" key="1">
    <citation type="journal article" date="2018" name="Elife">
        <title>Firefly genomes illuminate parallel origins of bioluminescence in beetles.</title>
        <authorList>
            <person name="Fallon T.R."/>
            <person name="Lower S.E."/>
            <person name="Chang C.H."/>
            <person name="Bessho-Uehara M."/>
            <person name="Martin G.J."/>
            <person name="Bewick A.J."/>
            <person name="Behringer M."/>
            <person name="Debat H.J."/>
            <person name="Wong I."/>
            <person name="Day J.C."/>
            <person name="Suvorov A."/>
            <person name="Silva C.J."/>
            <person name="Stanger-Hall K.F."/>
            <person name="Hall D.W."/>
            <person name="Schmitz R.J."/>
            <person name="Nelson D.R."/>
            <person name="Lewis S.M."/>
            <person name="Shigenobu S."/>
            <person name="Bybee S.M."/>
            <person name="Larracuente A.M."/>
            <person name="Oba Y."/>
            <person name="Weng J.K."/>
        </authorList>
    </citation>
    <scope>NUCLEOTIDE SEQUENCE [LARGE SCALE GENOMIC DNA]</scope>
    <source>
        <strain evidence="4">1611_PpyrPB1</strain>
        <tissue evidence="4">Whole body</tissue>
    </source>
</reference>
<dbReference type="PANTHER" id="PTHR23080">
    <property type="entry name" value="THAP DOMAIN PROTEIN"/>
    <property type="match status" value="1"/>
</dbReference>
<evidence type="ECO:0000256" key="1">
    <source>
        <dbReference type="ARBA" id="ARBA00001968"/>
    </source>
</evidence>
<keyword evidence="5" id="KW-1185">Reference proteome</keyword>
<evidence type="ECO:0000313" key="4">
    <source>
        <dbReference type="EMBL" id="KAB0797227.1"/>
    </source>
</evidence>
<accession>A0A5N4AIS9</accession>
<comment type="caution">
    <text evidence="4">The sequence shown here is derived from an EMBL/GenBank/DDBJ whole genome shotgun (WGS) entry which is preliminary data.</text>
</comment>
<name>A0A5N4AIS9_PHOPY</name>
<protein>
    <recommendedName>
        <fullName evidence="3">DDE Tnp4 domain-containing protein</fullName>
    </recommendedName>
</protein>
<organism evidence="4 5">
    <name type="scientific">Photinus pyralis</name>
    <name type="common">Common eastern firefly</name>
    <name type="synonym">Lampyris pyralis</name>
    <dbReference type="NCBI Taxonomy" id="7054"/>
    <lineage>
        <taxon>Eukaryota</taxon>
        <taxon>Metazoa</taxon>
        <taxon>Ecdysozoa</taxon>
        <taxon>Arthropoda</taxon>
        <taxon>Hexapoda</taxon>
        <taxon>Insecta</taxon>
        <taxon>Pterygota</taxon>
        <taxon>Neoptera</taxon>
        <taxon>Endopterygota</taxon>
        <taxon>Coleoptera</taxon>
        <taxon>Polyphaga</taxon>
        <taxon>Elateriformia</taxon>
        <taxon>Elateroidea</taxon>
        <taxon>Lampyridae</taxon>
        <taxon>Lampyrinae</taxon>
        <taxon>Photinus</taxon>
    </lineage>
</organism>
<proteinExistence type="predicted"/>
<evidence type="ECO:0000256" key="2">
    <source>
        <dbReference type="ARBA" id="ARBA00022723"/>
    </source>
</evidence>
<dbReference type="InterPro" id="IPR027806">
    <property type="entry name" value="HARBI1_dom"/>
</dbReference>